<dbReference type="RefSeq" id="WP_121524665.1">
    <property type="nucleotide sequence ID" value="NZ_RCHR01000008.1"/>
</dbReference>
<gene>
    <name evidence="2" type="ORF">D8M04_17270</name>
</gene>
<feature type="transmembrane region" description="Helical" evidence="1">
    <location>
        <begin position="156"/>
        <end position="181"/>
    </location>
</feature>
<keyword evidence="1" id="KW-0472">Membrane</keyword>
<dbReference type="EMBL" id="RCHR01000008">
    <property type="protein sequence ID" value="RLL41274.1"/>
    <property type="molecule type" value="Genomic_DNA"/>
</dbReference>
<feature type="transmembrane region" description="Helical" evidence="1">
    <location>
        <begin position="286"/>
        <end position="304"/>
    </location>
</feature>
<feature type="transmembrane region" description="Helical" evidence="1">
    <location>
        <begin position="34"/>
        <end position="53"/>
    </location>
</feature>
<accession>A0A498D9R9</accession>
<feature type="transmembrane region" description="Helical" evidence="1">
    <location>
        <begin position="316"/>
        <end position="334"/>
    </location>
</feature>
<keyword evidence="3" id="KW-1185">Reference proteome</keyword>
<feature type="transmembrane region" description="Helical" evidence="1">
    <location>
        <begin position="242"/>
        <end position="266"/>
    </location>
</feature>
<dbReference type="Proteomes" id="UP000270219">
    <property type="component" value="Unassembled WGS sequence"/>
</dbReference>
<dbReference type="AlphaFoldDB" id="A0A498D9R9"/>
<feature type="transmembrane region" description="Helical" evidence="1">
    <location>
        <begin position="384"/>
        <end position="401"/>
    </location>
</feature>
<comment type="caution">
    <text evidence="2">The sequence shown here is derived from an EMBL/GenBank/DDBJ whole genome shotgun (WGS) entry which is preliminary data.</text>
</comment>
<reference evidence="2 3" key="1">
    <citation type="submission" date="2018-10" db="EMBL/GenBank/DDBJ databases">
        <title>Oceanobacillus sp. YLB-02 draft genome.</title>
        <authorList>
            <person name="Yu L."/>
        </authorList>
    </citation>
    <scope>NUCLEOTIDE SEQUENCE [LARGE SCALE GENOMIC DNA]</scope>
    <source>
        <strain evidence="2 3">YLB-02</strain>
    </source>
</reference>
<proteinExistence type="predicted"/>
<keyword evidence="1" id="KW-0812">Transmembrane</keyword>
<evidence type="ECO:0000256" key="1">
    <source>
        <dbReference type="SAM" id="Phobius"/>
    </source>
</evidence>
<evidence type="ECO:0000313" key="2">
    <source>
        <dbReference type="EMBL" id="RLL41274.1"/>
    </source>
</evidence>
<organism evidence="2 3">
    <name type="scientific">Oceanobacillus piezotolerans</name>
    <dbReference type="NCBI Taxonomy" id="2448030"/>
    <lineage>
        <taxon>Bacteria</taxon>
        <taxon>Bacillati</taxon>
        <taxon>Bacillota</taxon>
        <taxon>Bacilli</taxon>
        <taxon>Bacillales</taxon>
        <taxon>Bacillaceae</taxon>
        <taxon>Oceanobacillus</taxon>
    </lineage>
</organism>
<feature type="transmembrane region" description="Helical" evidence="1">
    <location>
        <begin position="10"/>
        <end position="28"/>
    </location>
</feature>
<keyword evidence="1" id="KW-1133">Transmembrane helix</keyword>
<feature type="transmembrane region" description="Helical" evidence="1">
    <location>
        <begin position="84"/>
        <end position="102"/>
    </location>
</feature>
<sequence length="487" mass="56685">MNIAGKRKEWIFLIVCLGLGWLAEISFFHGRIGVSYPLFIVVFYLCFFLRYRLMFQNRRIGVLLMIVIWTLAAGYAAYNGTMFYVLNLLIIPLLVFFHLVLITSPKYLKWASLLFVSYLSSKWCDGVKYSIRFSKTIFKKLSRNMDAKALQGIKRVLVGLVIGVPLLMVITSLLMSADAVFKELVLYIPNFIMEVQFLEGFIRMLLSIGIGFMFFGLLQVLPRKKAITAPANLMEKRITWDSVTILTILIMLNAVYLVFVFVQFQYFFGKELLDGYTYAEYARRGFFELLFVTVINWSIILSSLKLVKDSNRRLKLTLKIMYSVLIVVSGIMLGSAYQRLSMYETAYGYTLDRIIAQAFMVFLMIIFAYTFIRVWLEHLSLLHFYLITGLMFYTALNVMNIERIVVENNLDRYEETGKIDVYYLNSLSSAGVMGLIELYEMNRDYPELKGILENRKEELENQKNQTWQSFNFANEKAKDALRELELK</sequence>
<dbReference type="OrthoDB" id="9767931at2"/>
<protein>
    <submittedName>
        <fullName evidence="2">DUF4173 domain-containing protein</fullName>
    </submittedName>
</protein>
<evidence type="ECO:0000313" key="3">
    <source>
        <dbReference type="Proteomes" id="UP000270219"/>
    </source>
</evidence>
<feature type="transmembrane region" description="Helical" evidence="1">
    <location>
        <begin position="354"/>
        <end position="372"/>
    </location>
</feature>
<feature type="transmembrane region" description="Helical" evidence="1">
    <location>
        <begin position="201"/>
        <end position="221"/>
    </location>
</feature>
<dbReference type="InterPro" id="IPR025291">
    <property type="entry name" value="DUF4153"/>
</dbReference>
<name>A0A498D9R9_9BACI</name>
<dbReference type="Pfam" id="PF13687">
    <property type="entry name" value="DUF4153"/>
    <property type="match status" value="1"/>
</dbReference>
<feature type="transmembrane region" description="Helical" evidence="1">
    <location>
        <begin position="60"/>
        <end position="78"/>
    </location>
</feature>